<sequence>MTLQETKILPGANVTMIATSSEVVELLKQHEAKVKERAILTPSQPRSTQKPSLNKYTFKSIEALSEFPDKQRALEYLQRLKDDRGVCAIMEKHRWEVGALIELSPSERTILGYNRNKGQTIAVRLRTDDLTGFIHYPSVKKVLLHELAHMEFSEHDKDFHQLNRQLNKEVLELDWTQSKSRMTNPSAEAYNGPGFLSTSFGGGKRLGGTRFNMSSFNNNLEYRREVISKAVELRLSKEEEDLTLSCGAPQNDTVSISDSKTK</sequence>
<accession>A0ACC2SGQ5</accession>
<dbReference type="Proteomes" id="UP001165960">
    <property type="component" value="Unassembled WGS sequence"/>
</dbReference>
<keyword evidence="2" id="KW-1185">Reference proteome</keyword>
<dbReference type="EMBL" id="QTSX02005061">
    <property type="protein sequence ID" value="KAJ9061508.1"/>
    <property type="molecule type" value="Genomic_DNA"/>
</dbReference>
<gene>
    <name evidence="1" type="ORF">DSO57_1019851</name>
</gene>
<proteinExistence type="predicted"/>
<evidence type="ECO:0000313" key="2">
    <source>
        <dbReference type="Proteomes" id="UP001165960"/>
    </source>
</evidence>
<evidence type="ECO:0000313" key="1">
    <source>
        <dbReference type="EMBL" id="KAJ9061508.1"/>
    </source>
</evidence>
<organism evidence="1 2">
    <name type="scientific">Entomophthora muscae</name>
    <dbReference type="NCBI Taxonomy" id="34485"/>
    <lineage>
        <taxon>Eukaryota</taxon>
        <taxon>Fungi</taxon>
        <taxon>Fungi incertae sedis</taxon>
        <taxon>Zoopagomycota</taxon>
        <taxon>Entomophthoromycotina</taxon>
        <taxon>Entomophthoromycetes</taxon>
        <taxon>Entomophthorales</taxon>
        <taxon>Entomophthoraceae</taxon>
        <taxon>Entomophthora</taxon>
    </lineage>
</organism>
<protein>
    <submittedName>
        <fullName evidence="1">Uncharacterized protein</fullName>
    </submittedName>
</protein>
<comment type="caution">
    <text evidence="1">The sequence shown here is derived from an EMBL/GenBank/DDBJ whole genome shotgun (WGS) entry which is preliminary data.</text>
</comment>
<reference evidence="1" key="1">
    <citation type="submission" date="2022-04" db="EMBL/GenBank/DDBJ databases">
        <title>Genome of the entomopathogenic fungus Entomophthora muscae.</title>
        <authorList>
            <person name="Elya C."/>
            <person name="Lovett B.R."/>
            <person name="Lee E."/>
            <person name="Macias A.M."/>
            <person name="Hajek A.E."/>
            <person name="De Bivort B.L."/>
            <person name="Kasson M.T."/>
            <person name="De Fine Licht H.H."/>
            <person name="Stajich J.E."/>
        </authorList>
    </citation>
    <scope>NUCLEOTIDE SEQUENCE</scope>
    <source>
        <strain evidence="1">Berkeley</strain>
    </source>
</reference>
<name>A0ACC2SGQ5_9FUNG</name>